<keyword evidence="1" id="KW-1133">Transmembrane helix</keyword>
<sequence>MAGPSEATVGVVDIVLTVFLAGTVILIAADGSRRTQVGAYLSLGAVLSIVWLRLGVVDVVLWSSFR</sequence>
<feature type="transmembrane region" description="Helical" evidence="1">
    <location>
        <begin position="7"/>
        <end position="28"/>
    </location>
</feature>
<comment type="caution">
    <text evidence="2">The sequence shown here is derived from an EMBL/GenBank/DDBJ whole genome shotgun (WGS) entry which is preliminary data.</text>
</comment>
<name>A0ABT2G0F7_9CORY</name>
<feature type="transmembrane region" description="Helical" evidence="1">
    <location>
        <begin position="40"/>
        <end position="62"/>
    </location>
</feature>
<evidence type="ECO:0000256" key="1">
    <source>
        <dbReference type="SAM" id="Phobius"/>
    </source>
</evidence>
<organism evidence="2 3">
    <name type="scientific">Corynebacterium lemuris</name>
    <dbReference type="NCBI Taxonomy" id="1859292"/>
    <lineage>
        <taxon>Bacteria</taxon>
        <taxon>Bacillati</taxon>
        <taxon>Actinomycetota</taxon>
        <taxon>Actinomycetes</taxon>
        <taxon>Mycobacteriales</taxon>
        <taxon>Corynebacteriaceae</taxon>
        <taxon>Corynebacterium</taxon>
    </lineage>
</organism>
<protein>
    <submittedName>
        <fullName evidence="2">Uncharacterized protein</fullName>
    </submittedName>
</protein>
<dbReference type="Proteomes" id="UP001205965">
    <property type="component" value="Unassembled WGS sequence"/>
</dbReference>
<proteinExistence type="predicted"/>
<gene>
    <name evidence="2" type="ORF">NYP18_15235</name>
</gene>
<keyword evidence="1" id="KW-0472">Membrane</keyword>
<keyword evidence="1" id="KW-0812">Transmembrane</keyword>
<dbReference type="RefSeq" id="WP_259429044.1">
    <property type="nucleotide sequence ID" value="NZ_JANWTC010000036.1"/>
</dbReference>
<dbReference type="EMBL" id="JANWTC010000036">
    <property type="protein sequence ID" value="MCS5480992.1"/>
    <property type="molecule type" value="Genomic_DNA"/>
</dbReference>
<evidence type="ECO:0000313" key="3">
    <source>
        <dbReference type="Proteomes" id="UP001205965"/>
    </source>
</evidence>
<reference evidence="2 3" key="1">
    <citation type="submission" date="2022-08" db="EMBL/GenBank/DDBJ databases">
        <title>YIM 101645 draft genome.</title>
        <authorList>
            <person name="Chen X."/>
        </authorList>
    </citation>
    <scope>NUCLEOTIDE SEQUENCE [LARGE SCALE GENOMIC DNA]</scope>
    <source>
        <strain evidence="2 3">YIM 101645</strain>
    </source>
</reference>
<keyword evidence="3" id="KW-1185">Reference proteome</keyword>
<accession>A0ABT2G0F7</accession>
<evidence type="ECO:0000313" key="2">
    <source>
        <dbReference type="EMBL" id="MCS5480992.1"/>
    </source>
</evidence>